<protein>
    <recommendedName>
        <fullName evidence="2">Integrase zinc-binding domain-containing protein</fullName>
    </recommendedName>
</protein>
<dbReference type="InterPro" id="IPR050951">
    <property type="entry name" value="Retrovirus_Pol_polyprotein"/>
</dbReference>
<dbReference type="InterPro" id="IPR041588">
    <property type="entry name" value="Integrase_H2C2"/>
</dbReference>
<dbReference type="PANTHER" id="PTHR37984:SF5">
    <property type="entry name" value="PROTEIN NYNRIN-LIKE"/>
    <property type="match status" value="1"/>
</dbReference>
<reference evidence="3" key="1">
    <citation type="submission" date="2020-06" db="EMBL/GenBank/DDBJ databases">
        <authorList>
            <person name="Li T."/>
            <person name="Hu X."/>
            <person name="Zhang T."/>
            <person name="Song X."/>
            <person name="Zhang H."/>
            <person name="Dai N."/>
            <person name="Sheng W."/>
            <person name="Hou X."/>
            <person name="Wei L."/>
        </authorList>
    </citation>
    <scope>NUCLEOTIDE SEQUENCE</scope>
    <source>
        <strain evidence="3">3651</strain>
        <tissue evidence="3">Leaf</tissue>
    </source>
</reference>
<feature type="region of interest" description="Disordered" evidence="1">
    <location>
        <begin position="206"/>
        <end position="233"/>
    </location>
</feature>
<feature type="domain" description="Integrase zinc-binding" evidence="2">
    <location>
        <begin position="134"/>
        <end position="174"/>
    </location>
</feature>
<gene>
    <name evidence="3" type="ORF">Salat_0685200</name>
</gene>
<proteinExistence type="predicted"/>
<evidence type="ECO:0000259" key="2">
    <source>
        <dbReference type="Pfam" id="PF17921"/>
    </source>
</evidence>
<evidence type="ECO:0000313" key="4">
    <source>
        <dbReference type="Proteomes" id="UP001293254"/>
    </source>
</evidence>
<dbReference type="Pfam" id="PF17921">
    <property type="entry name" value="Integrase_H2C2"/>
    <property type="match status" value="1"/>
</dbReference>
<dbReference type="AlphaFoldDB" id="A0AAE1YS29"/>
<dbReference type="Gene3D" id="1.10.340.70">
    <property type="match status" value="1"/>
</dbReference>
<dbReference type="EMBL" id="JACGWO010000002">
    <property type="protein sequence ID" value="KAK4435219.1"/>
    <property type="molecule type" value="Genomic_DNA"/>
</dbReference>
<feature type="compositionally biased region" description="Low complexity" evidence="1">
    <location>
        <begin position="214"/>
        <end position="225"/>
    </location>
</feature>
<evidence type="ECO:0000313" key="3">
    <source>
        <dbReference type="EMBL" id="KAK4435219.1"/>
    </source>
</evidence>
<accession>A0AAE1YS29</accession>
<dbReference type="PANTHER" id="PTHR37984">
    <property type="entry name" value="PROTEIN CBG26694"/>
    <property type="match status" value="1"/>
</dbReference>
<name>A0AAE1YS29_9LAMI</name>
<keyword evidence="4" id="KW-1185">Reference proteome</keyword>
<sequence length="253" mass="28525">MGLQALTQQSKIHLISARSMSKLVNEGAYGFVGQLHSVSAIPSYESTHTDIEQLLTSYQDLFQEPQSLPPRRSIEHKSSSSQMQYPKRCTPIVIIPNWVTNVQKSYEGDQELTAIIQAKVVRDSAYPSYTLQGGGHSGINGTLQRVKSMFYWPKMKDDVVQWVQNCDVCQRAKSENTPYPGVYPSKILGRETTQYLRSLSSGRTILRTTPHGKTTTTSFSGFQTSRLTPRDEGQLHQEEMLQPLQEEMITTVH</sequence>
<dbReference type="Proteomes" id="UP001293254">
    <property type="component" value="Unassembled WGS sequence"/>
</dbReference>
<reference evidence="3" key="2">
    <citation type="journal article" date="2024" name="Plant">
        <title>Genomic evolution and insights into agronomic trait innovations of Sesamum species.</title>
        <authorList>
            <person name="Miao H."/>
            <person name="Wang L."/>
            <person name="Qu L."/>
            <person name="Liu H."/>
            <person name="Sun Y."/>
            <person name="Le M."/>
            <person name="Wang Q."/>
            <person name="Wei S."/>
            <person name="Zheng Y."/>
            <person name="Lin W."/>
            <person name="Duan Y."/>
            <person name="Cao H."/>
            <person name="Xiong S."/>
            <person name="Wang X."/>
            <person name="Wei L."/>
            <person name="Li C."/>
            <person name="Ma Q."/>
            <person name="Ju M."/>
            <person name="Zhao R."/>
            <person name="Li G."/>
            <person name="Mu C."/>
            <person name="Tian Q."/>
            <person name="Mei H."/>
            <person name="Zhang T."/>
            <person name="Gao T."/>
            <person name="Zhang H."/>
        </authorList>
    </citation>
    <scope>NUCLEOTIDE SEQUENCE</scope>
    <source>
        <strain evidence="3">3651</strain>
    </source>
</reference>
<organism evidence="3 4">
    <name type="scientific">Sesamum alatum</name>
    <dbReference type="NCBI Taxonomy" id="300844"/>
    <lineage>
        <taxon>Eukaryota</taxon>
        <taxon>Viridiplantae</taxon>
        <taxon>Streptophyta</taxon>
        <taxon>Embryophyta</taxon>
        <taxon>Tracheophyta</taxon>
        <taxon>Spermatophyta</taxon>
        <taxon>Magnoliopsida</taxon>
        <taxon>eudicotyledons</taxon>
        <taxon>Gunneridae</taxon>
        <taxon>Pentapetalae</taxon>
        <taxon>asterids</taxon>
        <taxon>lamiids</taxon>
        <taxon>Lamiales</taxon>
        <taxon>Pedaliaceae</taxon>
        <taxon>Sesamum</taxon>
    </lineage>
</organism>
<evidence type="ECO:0000256" key="1">
    <source>
        <dbReference type="SAM" id="MobiDB-lite"/>
    </source>
</evidence>
<comment type="caution">
    <text evidence="3">The sequence shown here is derived from an EMBL/GenBank/DDBJ whole genome shotgun (WGS) entry which is preliminary data.</text>
</comment>